<dbReference type="InterPro" id="IPR038883">
    <property type="entry name" value="AN11006-like"/>
</dbReference>
<evidence type="ECO:0000313" key="2">
    <source>
        <dbReference type="EMBL" id="KAE9986311.1"/>
    </source>
</evidence>
<feature type="domain" description="DUF7730" evidence="1">
    <location>
        <begin position="86"/>
        <end position="235"/>
    </location>
</feature>
<comment type="caution">
    <text evidence="2">The sequence shown here is derived from an EMBL/GenBank/DDBJ whole genome shotgun (WGS) entry which is preliminary data.</text>
</comment>
<evidence type="ECO:0000259" key="1">
    <source>
        <dbReference type="Pfam" id="PF24864"/>
    </source>
</evidence>
<dbReference type="Pfam" id="PF24864">
    <property type="entry name" value="DUF7730"/>
    <property type="match status" value="1"/>
</dbReference>
<sequence length="339" mass="38305">MSEEFIMRLALMGHSRPPVRNAHRGSEVQPLARGVGVDDVEMKADGNQTIRGTKAGEASAASLDAIQPSCADCRETRCHRHIFPLMSLPTELRLQIYRLCLARDTPVQLHIAKPKITKPEGTFEEQRESNQRHGEIHGCTRGTTVRLRGARVPSQIDHSRDYNNYNTDTICRGPAHEDTLIPNILLVSKQVHSEARPVLYSENDFILQLDSAVYTLTKLRQQSRSLIKHVSLTVPSHHHVLEGFADLVRLGLRYCWGLQTFTIALPTFLPRDTQAGTNGTNVYANAFHILRWLPQNTEVVLDGGATTDIRLVVEENRRMARDLDNVSFMKYWFMYGLTS</sequence>
<evidence type="ECO:0000313" key="3">
    <source>
        <dbReference type="Proteomes" id="UP000447873"/>
    </source>
</evidence>
<gene>
    <name evidence="2" type="ORF">EG328_006043</name>
</gene>
<name>A0A8H3VD37_VENIN</name>
<accession>A0A8H3VD37</accession>
<protein>
    <recommendedName>
        <fullName evidence="1">DUF7730 domain-containing protein</fullName>
    </recommendedName>
</protein>
<dbReference type="EMBL" id="WNWS01000032">
    <property type="protein sequence ID" value="KAE9986311.1"/>
    <property type="molecule type" value="Genomic_DNA"/>
</dbReference>
<organism evidence="2 3">
    <name type="scientific">Venturia inaequalis</name>
    <name type="common">Apple scab fungus</name>
    <dbReference type="NCBI Taxonomy" id="5025"/>
    <lineage>
        <taxon>Eukaryota</taxon>
        <taxon>Fungi</taxon>
        <taxon>Dikarya</taxon>
        <taxon>Ascomycota</taxon>
        <taxon>Pezizomycotina</taxon>
        <taxon>Dothideomycetes</taxon>
        <taxon>Pleosporomycetidae</taxon>
        <taxon>Venturiales</taxon>
        <taxon>Venturiaceae</taxon>
        <taxon>Venturia</taxon>
    </lineage>
</organism>
<dbReference type="InterPro" id="IPR056632">
    <property type="entry name" value="DUF7730"/>
</dbReference>
<proteinExistence type="predicted"/>
<dbReference type="AlphaFoldDB" id="A0A8H3VD37"/>
<dbReference type="Proteomes" id="UP000447873">
    <property type="component" value="Unassembled WGS sequence"/>
</dbReference>
<dbReference type="PANTHER" id="PTHR42085">
    <property type="entry name" value="F-BOX DOMAIN-CONTAINING PROTEIN"/>
    <property type="match status" value="1"/>
</dbReference>
<reference evidence="2 3" key="1">
    <citation type="submission" date="2018-12" db="EMBL/GenBank/DDBJ databases">
        <title>Venturia inaequalis Genome Resource.</title>
        <authorList>
            <person name="Lichtner F.J."/>
        </authorList>
    </citation>
    <scope>NUCLEOTIDE SEQUENCE [LARGE SCALE GENOMIC DNA]</scope>
    <source>
        <strain evidence="2 3">120213</strain>
    </source>
</reference>
<dbReference type="PANTHER" id="PTHR42085:SF7">
    <property type="entry name" value="F-BOX DOMAIN-CONTAINING PROTEIN"/>
    <property type="match status" value="1"/>
</dbReference>